<comment type="caution">
    <text evidence="9">The sequence shown here is derived from an EMBL/GenBank/DDBJ whole genome shotgun (WGS) entry which is preliminary data.</text>
</comment>
<keyword evidence="5 9" id="KW-0378">Hydrolase</keyword>
<dbReference type="Gene3D" id="3.40.50.1820">
    <property type="entry name" value="alpha/beta hydrolase"/>
    <property type="match status" value="1"/>
</dbReference>
<keyword evidence="7" id="KW-1015">Disulfide bond</keyword>
<evidence type="ECO:0000256" key="5">
    <source>
        <dbReference type="ARBA" id="ARBA00022801"/>
    </source>
</evidence>
<keyword evidence="3" id="KW-0479">Metal-binding</keyword>
<evidence type="ECO:0000256" key="4">
    <source>
        <dbReference type="ARBA" id="ARBA00022729"/>
    </source>
</evidence>
<feature type="region of interest" description="Disordered" evidence="8">
    <location>
        <begin position="530"/>
        <end position="550"/>
    </location>
</feature>
<gene>
    <name evidence="9" type="ORF">OIN59_03955</name>
</gene>
<dbReference type="RefSeq" id="WP_274107306.1">
    <property type="nucleotide sequence ID" value="NZ_JAPCKI010000002.1"/>
</dbReference>
<dbReference type="GO" id="GO:0016787">
    <property type="term" value="F:hydrolase activity"/>
    <property type="evidence" value="ECO:0007669"/>
    <property type="project" value="UniProtKB-KW"/>
</dbReference>
<feature type="region of interest" description="Disordered" evidence="8">
    <location>
        <begin position="1"/>
        <end position="22"/>
    </location>
</feature>
<evidence type="ECO:0000256" key="7">
    <source>
        <dbReference type="ARBA" id="ARBA00023157"/>
    </source>
</evidence>
<reference evidence="9" key="1">
    <citation type="submission" date="2022-10" db="EMBL/GenBank/DDBJ databases">
        <title>Description of microaerobic benzene degrading bacteria.</title>
        <authorList>
            <person name="Bedics A."/>
            <person name="Tancsics A."/>
            <person name="Banerjee S."/>
        </authorList>
    </citation>
    <scope>NUCLEOTIDE SEQUENCE</scope>
    <source>
        <strain evidence="9">D2M1</strain>
    </source>
</reference>
<protein>
    <submittedName>
        <fullName evidence="9">Tannase/feruloyl esterase family alpha/beta hydrolase</fullName>
    </submittedName>
</protein>
<dbReference type="Pfam" id="PF07519">
    <property type="entry name" value="Tannase"/>
    <property type="match status" value="1"/>
</dbReference>
<evidence type="ECO:0000313" key="10">
    <source>
        <dbReference type="Proteomes" id="UP001148932"/>
    </source>
</evidence>
<proteinExistence type="inferred from homology"/>
<comment type="similarity">
    <text evidence="1">Belongs to the tannase family.</text>
</comment>
<sequence length="550" mass="58942">MFPNPHPFAVAPRRHPEPHPHSLARAGRWTAACTLGAVAALALTACGGGSDANPPLASKPLAEACAAYASTALPHGAKVTRTELRKAEGTLPDACIVRGQIVSSPESTIHWAVELPTLAQWNSKTLTIGGGGFDGFIPTDDPWYQQLVGPSANPFVKISSDSGHQVRGFAWGKSDVALRNHAFDANHFVLEVGTAIATEFYGKRPVRRYHMGHSNGGRSGLISTQKYPKDYDGVVAMEPAISQQAHQVNLGPTVLRHIFKSRDNWMSPAKIALYAKAETAACDGLDGLKDGIIGNIEACHYVPTELLCQGADNDSCLTAGQIESIRLIYSDHQTPVTLSRGAVGYPRYGRGGASTSDWQSYMFGTSFDAPDSFNHMAVTEAARLVESNPNANILSHDPTQYQAQYLRLAEMIDATDLDLSAFADNGGKLLIWYGLGDTCVSLYRTADYFDTVKQRLGASKVRGFARMVTSPSNGHDLDGAGTEPRSIDLLAAMDAWVEKGAAPDKLVATKFAPGTSTPVAQRPVCEYPQFPRYNGTGDPSKAESFSCSAT</sequence>
<accession>A0ABT5RT90</accession>
<evidence type="ECO:0000313" key="9">
    <source>
        <dbReference type="EMBL" id="MDD2176575.1"/>
    </source>
</evidence>
<keyword evidence="2" id="KW-0719">Serine esterase</keyword>
<evidence type="ECO:0000256" key="6">
    <source>
        <dbReference type="ARBA" id="ARBA00022837"/>
    </source>
</evidence>
<dbReference type="PANTHER" id="PTHR33938">
    <property type="entry name" value="FERULOYL ESTERASE B-RELATED"/>
    <property type="match status" value="1"/>
</dbReference>
<evidence type="ECO:0000256" key="8">
    <source>
        <dbReference type="SAM" id="MobiDB-lite"/>
    </source>
</evidence>
<dbReference type="Proteomes" id="UP001148932">
    <property type="component" value="Unassembled WGS sequence"/>
</dbReference>
<keyword evidence="4" id="KW-0732">Signal</keyword>
<keyword evidence="6" id="KW-0106">Calcium</keyword>
<dbReference type="SUPFAM" id="SSF53474">
    <property type="entry name" value="alpha/beta-Hydrolases"/>
    <property type="match status" value="1"/>
</dbReference>
<evidence type="ECO:0000256" key="3">
    <source>
        <dbReference type="ARBA" id="ARBA00022723"/>
    </source>
</evidence>
<dbReference type="PANTHER" id="PTHR33938:SF15">
    <property type="entry name" value="FERULOYL ESTERASE B-RELATED"/>
    <property type="match status" value="1"/>
</dbReference>
<dbReference type="InterPro" id="IPR029058">
    <property type="entry name" value="AB_hydrolase_fold"/>
</dbReference>
<name>A0ABT5RT90_9BURK</name>
<keyword evidence="10" id="KW-1185">Reference proteome</keyword>
<evidence type="ECO:0000256" key="1">
    <source>
        <dbReference type="ARBA" id="ARBA00006249"/>
    </source>
</evidence>
<organism evidence="9 10">
    <name type="scientific">Acidovorax benzenivorans</name>
    <dbReference type="NCBI Taxonomy" id="2987520"/>
    <lineage>
        <taxon>Bacteria</taxon>
        <taxon>Pseudomonadati</taxon>
        <taxon>Pseudomonadota</taxon>
        <taxon>Betaproteobacteria</taxon>
        <taxon>Burkholderiales</taxon>
        <taxon>Comamonadaceae</taxon>
        <taxon>Acidovorax</taxon>
    </lineage>
</organism>
<evidence type="ECO:0000256" key="2">
    <source>
        <dbReference type="ARBA" id="ARBA00022487"/>
    </source>
</evidence>
<dbReference type="InterPro" id="IPR011118">
    <property type="entry name" value="Tannase/feruloyl_esterase"/>
</dbReference>
<dbReference type="EMBL" id="JAPCKI010000002">
    <property type="protein sequence ID" value="MDD2176575.1"/>
    <property type="molecule type" value="Genomic_DNA"/>
</dbReference>